<dbReference type="PATRIC" id="fig|135735.6.peg.1472"/>
<dbReference type="Proteomes" id="UP000036202">
    <property type="component" value="Chromosome"/>
</dbReference>
<dbReference type="Gene3D" id="3.90.226.10">
    <property type="entry name" value="2-enoyl-CoA Hydratase, Chain A, domain 1"/>
    <property type="match status" value="1"/>
</dbReference>
<dbReference type="GO" id="GO:0051117">
    <property type="term" value="F:ATPase binding"/>
    <property type="evidence" value="ECO:0007669"/>
    <property type="project" value="TreeGrafter"/>
</dbReference>
<dbReference type="GO" id="GO:0006515">
    <property type="term" value="P:protein quality control for misfolded or incompletely synthesized proteins"/>
    <property type="evidence" value="ECO:0007669"/>
    <property type="project" value="TreeGrafter"/>
</dbReference>
<evidence type="ECO:0000313" key="5">
    <source>
        <dbReference type="Proteomes" id="UP000036202"/>
    </source>
</evidence>
<feature type="coiled-coil region" evidence="3">
    <location>
        <begin position="137"/>
        <end position="164"/>
    </location>
</feature>
<proteinExistence type="inferred from homology"/>
<keyword evidence="5" id="KW-1185">Reference proteome</keyword>
<dbReference type="InterPro" id="IPR029045">
    <property type="entry name" value="ClpP/crotonase-like_dom_sf"/>
</dbReference>
<evidence type="ECO:0000256" key="3">
    <source>
        <dbReference type="SAM" id="Coils"/>
    </source>
</evidence>
<dbReference type="PANTHER" id="PTHR10381:SF11">
    <property type="entry name" value="ATP-DEPENDENT CLP PROTEASE PROTEOLYTIC SUBUNIT, MITOCHONDRIAL"/>
    <property type="match status" value="1"/>
</dbReference>
<dbReference type="AlphaFoldDB" id="A0A0H4KGI9"/>
<dbReference type="InterPro" id="IPR001907">
    <property type="entry name" value="ClpP"/>
</dbReference>
<dbReference type="GO" id="GO:0009368">
    <property type="term" value="C:endopeptidase Clp complex"/>
    <property type="evidence" value="ECO:0007669"/>
    <property type="project" value="TreeGrafter"/>
</dbReference>
<dbReference type="GO" id="GO:0004176">
    <property type="term" value="F:ATP-dependent peptidase activity"/>
    <property type="evidence" value="ECO:0007669"/>
    <property type="project" value="InterPro"/>
</dbReference>
<dbReference type="OrthoDB" id="9806592at2"/>
<reference evidence="5" key="2">
    <citation type="submission" date="2015-06" db="EMBL/GenBank/DDBJ databases">
        <title>Genome Sequence of Bacillus endophyticus and Analysis of its Companion Mechanism in the Ketogulonigenium vulgare-Bacillus strain Consortium.</title>
        <authorList>
            <person name="Jia N."/>
            <person name="Du J."/>
            <person name="Ding M.-Z."/>
            <person name="Gao F."/>
            <person name="Yuan Y.-J."/>
        </authorList>
    </citation>
    <scope>NUCLEOTIDE SEQUENCE [LARGE SCALE GENOMIC DNA]</scope>
    <source>
        <strain evidence="5">Hbe603</strain>
    </source>
</reference>
<dbReference type="PANTHER" id="PTHR10381">
    <property type="entry name" value="ATP-DEPENDENT CLP PROTEASE PROTEOLYTIC SUBUNIT"/>
    <property type="match status" value="1"/>
</dbReference>
<protein>
    <recommendedName>
        <fullName evidence="2">ATP-dependent Clp protease proteolytic subunit</fullName>
    </recommendedName>
</protein>
<sequence>MDYNSEKITNVEDKIYLEDLKERKIILNDGVDYLLYEPVAMQIERFNTEDEKANIPVEERKPIKIYINSYGGVVYDGFGICSAIERSKTKVIGICDGYVMSMGFLIFSVCHERLAGKYSNFMYHEVSSGGVGKNTEIEEITKENKRLQKMYDNILLEKTNLKKAQLDKVKRGKLDWFFGVEDAVKHGIVDKVL</sequence>
<evidence type="ECO:0000256" key="2">
    <source>
        <dbReference type="RuleBase" id="RU003567"/>
    </source>
</evidence>
<evidence type="ECO:0000313" key="4">
    <source>
        <dbReference type="EMBL" id="AKO91921.1"/>
    </source>
</evidence>
<reference evidence="4 5" key="1">
    <citation type="journal article" date="2015" name="PLoS ONE">
        <title>Genome Sequence of Bacillus endophyticus and Analysis of Its Companion Mechanism in the Ketogulonigenium vulgare-Bacillus Strain Consortium.</title>
        <authorList>
            <person name="Jia N."/>
            <person name="Du J."/>
            <person name="Ding M.Z."/>
            <person name="Gao F."/>
            <person name="Yuan Y.J."/>
        </authorList>
    </citation>
    <scope>NUCLEOTIDE SEQUENCE [LARGE SCALE GENOMIC DNA]</scope>
    <source>
        <strain evidence="4 5">Hbe603</strain>
    </source>
</reference>
<comment type="similarity">
    <text evidence="1 2">Belongs to the peptidase S14 family.</text>
</comment>
<organism evidence="4 5">
    <name type="scientific">Priestia filamentosa</name>
    <dbReference type="NCBI Taxonomy" id="1402861"/>
    <lineage>
        <taxon>Bacteria</taxon>
        <taxon>Bacillati</taxon>
        <taxon>Bacillota</taxon>
        <taxon>Bacilli</taxon>
        <taxon>Bacillales</taxon>
        <taxon>Bacillaceae</taxon>
        <taxon>Priestia</taxon>
    </lineage>
</organism>
<dbReference type="RefSeq" id="WP_046216881.1">
    <property type="nucleotide sequence ID" value="NZ_CP011974.1"/>
</dbReference>
<dbReference type="InterPro" id="IPR023562">
    <property type="entry name" value="ClpP/TepA"/>
</dbReference>
<dbReference type="KEGG" id="beo:BEH_07290"/>
<evidence type="ECO:0000256" key="1">
    <source>
        <dbReference type="ARBA" id="ARBA00007039"/>
    </source>
</evidence>
<dbReference type="Pfam" id="PF00574">
    <property type="entry name" value="CLP_protease"/>
    <property type="match status" value="1"/>
</dbReference>
<keyword evidence="3" id="KW-0175">Coiled coil</keyword>
<dbReference type="SUPFAM" id="SSF52096">
    <property type="entry name" value="ClpP/crotonase"/>
    <property type="match status" value="1"/>
</dbReference>
<accession>A0A0H4KGI9</accession>
<dbReference type="PRINTS" id="PR00127">
    <property type="entry name" value="CLPPROTEASEP"/>
</dbReference>
<name>A0A0H4KGI9_9BACI</name>
<dbReference type="GO" id="GO:0004252">
    <property type="term" value="F:serine-type endopeptidase activity"/>
    <property type="evidence" value="ECO:0007669"/>
    <property type="project" value="InterPro"/>
</dbReference>
<gene>
    <name evidence="4" type="ORF">BEH_07290</name>
</gene>
<dbReference type="EMBL" id="CP011974">
    <property type="protein sequence ID" value="AKO91921.1"/>
    <property type="molecule type" value="Genomic_DNA"/>
</dbReference>